<dbReference type="Gene3D" id="1.10.150.20">
    <property type="entry name" value="5' to 3' exonuclease, C-terminal subdomain"/>
    <property type="match status" value="1"/>
</dbReference>
<protein>
    <recommendedName>
        <fullName evidence="7">UvrABC system protein C</fullName>
        <shortName evidence="7">Protein UvrC</shortName>
    </recommendedName>
    <alternativeName>
        <fullName evidence="7">Excinuclease ABC subunit C</fullName>
    </alternativeName>
</protein>
<dbReference type="InterPro" id="IPR004791">
    <property type="entry name" value="UvrC"/>
</dbReference>
<evidence type="ECO:0000256" key="5">
    <source>
        <dbReference type="ARBA" id="ARBA00023204"/>
    </source>
</evidence>
<keyword evidence="2 7" id="KW-0227">DNA damage</keyword>
<evidence type="ECO:0000256" key="1">
    <source>
        <dbReference type="ARBA" id="ARBA00022490"/>
    </source>
</evidence>
<evidence type="ECO:0000259" key="10">
    <source>
        <dbReference type="PROSITE" id="PS50165"/>
    </source>
</evidence>
<dbReference type="SMART" id="SM00465">
    <property type="entry name" value="GIYc"/>
    <property type="match status" value="1"/>
</dbReference>
<comment type="subunit">
    <text evidence="7">Interacts with UvrB in an incision complex.</text>
</comment>
<dbReference type="PROSITE" id="PS50165">
    <property type="entry name" value="UVRC"/>
    <property type="match status" value="1"/>
</dbReference>
<dbReference type="RefSeq" id="WP_211428274.1">
    <property type="nucleotide sequence ID" value="NZ_CP072648.1"/>
</dbReference>
<proteinExistence type="inferred from homology"/>
<dbReference type="InterPro" id="IPR050066">
    <property type="entry name" value="UvrABC_protein_C"/>
</dbReference>
<sequence>MSLAEKLSSLPTCPGCYLHKDSRSQVIYVGKAKNLRHRVRSYFQSSRQHDPKTQELVARIADFEFIVTDTEIEALVLESNLIKQYKPRYNVLLKDDKQYPHLKLTLNESFPRVIKTRRVLNDGALYHGPYLPASLAHQTLRLVNQMFQLRTCEIEIDGRRDRPCLEYHIKRCLGPCVRDLCSKAEYAEAVRDVKLFFEGKNKQLVAELQARMERASEALRFEQAARYRDQLRLIERLGETQKMMLKDAADVDIFGYYRDGARLALQLFTMREGRIIGRREFFWEDLPPDDRFDAATFLGEALTQYYALGNYVPHEVHAPHDFADRDVLESFLSERRGAKVRILDPRRGQKRELVELVERNARVAFDQRFRTLKPDLAQVLDELADSLELPRFPARIECFDISHIQGAEAVASLVVCENGQPAKPEYRKFRIKTATGGDDFASMQEVVRRRYARLLREAKPLPDLVLVDGGKGQLSAAAQALRELELEALPLASIAKREEIIFVKGREHDPIRLERHSPILRLIQMIRDEAHRFAVAFHRQRRTLRDFDSELLSIPGIGPKLKTRLLRNLGSLDNIRRASLAELTPFVGEPRARAIWRHFHPDALESAQPAAKAD</sequence>
<dbReference type="InterPro" id="IPR001162">
    <property type="entry name" value="UvrC_RNase_H_dom"/>
</dbReference>
<name>A0ABX8B9N5_9BACT</name>
<keyword evidence="3 7" id="KW-0228">DNA excision</keyword>
<keyword evidence="6 7" id="KW-0742">SOS response</keyword>
<dbReference type="SUPFAM" id="SSF46600">
    <property type="entry name" value="C-terminal UvrC-binding domain of UvrB"/>
    <property type="match status" value="1"/>
</dbReference>
<comment type="subcellular location">
    <subcellularLocation>
        <location evidence="7">Cytoplasm</location>
    </subcellularLocation>
</comment>
<evidence type="ECO:0000259" key="8">
    <source>
        <dbReference type="PROSITE" id="PS50151"/>
    </source>
</evidence>
<dbReference type="Pfam" id="PF01541">
    <property type="entry name" value="GIY-YIG"/>
    <property type="match status" value="1"/>
</dbReference>
<dbReference type="PROSITE" id="PS50151">
    <property type="entry name" value="UVR"/>
    <property type="match status" value="1"/>
</dbReference>
<dbReference type="Gene3D" id="3.40.1440.10">
    <property type="entry name" value="GIY-YIG endonuclease"/>
    <property type="match status" value="1"/>
</dbReference>
<evidence type="ECO:0000259" key="9">
    <source>
        <dbReference type="PROSITE" id="PS50164"/>
    </source>
</evidence>
<evidence type="ECO:0000313" key="12">
    <source>
        <dbReference type="Proteomes" id="UP000676506"/>
    </source>
</evidence>
<evidence type="ECO:0000256" key="2">
    <source>
        <dbReference type="ARBA" id="ARBA00022763"/>
    </source>
</evidence>
<dbReference type="CDD" id="cd10434">
    <property type="entry name" value="GIY-YIG_UvrC_Cho"/>
    <property type="match status" value="1"/>
</dbReference>
<dbReference type="SUPFAM" id="SSF47781">
    <property type="entry name" value="RuvA domain 2-like"/>
    <property type="match status" value="1"/>
</dbReference>
<dbReference type="PANTHER" id="PTHR30562:SF1">
    <property type="entry name" value="UVRABC SYSTEM PROTEIN C"/>
    <property type="match status" value="1"/>
</dbReference>
<dbReference type="InterPro" id="IPR035901">
    <property type="entry name" value="GIY-YIG_endonuc_sf"/>
</dbReference>
<dbReference type="EMBL" id="CP072648">
    <property type="protein sequence ID" value="QUW02384.1"/>
    <property type="molecule type" value="Genomic_DNA"/>
</dbReference>
<evidence type="ECO:0000256" key="7">
    <source>
        <dbReference type="HAMAP-Rule" id="MF_00203"/>
    </source>
</evidence>
<dbReference type="Pfam" id="PF14520">
    <property type="entry name" value="HHH_5"/>
    <property type="match status" value="1"/>
</dbReference>
<dbReference type="Pfam" id="PF02151">
    <property type="entry name" value="UVR"/>
    <property type="match status" value="1"/>
</dbReference>
<dbReference type="InterPro" id="IPR000305">
    <property type="entry name" value="GIY-YIG_endonuc"/>
</dbReference>
<keyword evidence="4 7" id="KW-0267">Excision nuclease</keyword>
<keyword evidence="5 7" id="KW-0234">DNA repair</keyword>
<feature type="domain" description="GIY-YIG" evidence="9">
    <location>
        <begin position="12"/>
        <end position="91"/>
    </location>
</feature>
<dbReference type="InterPro" id="IPR038476">
    <property type="entry name" value="UvrC_RNase_H_dom_sf"/>
</dbReference>
<dbReference type="PANTHER" id="PTHR30562">
    <property type="entry name" value="UVRC/OXIDOREDUCTASE"/>
    <property type="match status" value="1"/>
</dbReference>
<evidence type="ECO:0000256" key="6">
    <source>
        <dbReference type="ARBA" id="ARBA00023236"/>
    </source>
</evidence>
<comment type="function">
    <text evidence="7">The UvrABC repair system catalyzes the recognition and processing of DNA lesions. UvrC both incises the 5' and 3' sides of the lesion. The N-terminal half is responsible for the 3' incision and the C-terminal half is responsible for the 5' incision.</text>
</comment>
<evidence type="ECO:0000256" key="4">
    <source>
        <dbReference type="ARBA" id="ARBA00022881"/>
    </source>
</evidence>
<feature type="domain" description="UVR" evidence="8">
    <location>
        <begin position="202"/>
        <end position="237"/>
    </location>
</feature>
<dbReference type="HAMAP" id="MF_00203">
    <property type="entry name" value="UvrC"/>
    <property type="match status" value="1"/>
</dbReference>
<comment type="similarity">
    <text evidence="7">Belongs to the UvrC family.</text>
</comment>
<keyword evidence="1 7" id="KW-0963">Cytoplasm</keyword>
<dbReference type="InterPro" id="IPR036876">
    <property type="entry name" value="UVR_dom_sf"/>
</dbReference>
<dbReference type="PROSITE" id="PS50164">
    <property type="entry name" value="GIY_YIG"/>
    <property type="match status" value="1"/>
</dbReference>
<reference evidence="11 12" key="1">
    <citation type="submission" date="2021-03" db="EMBL/GenBank/DDBJ databases">
        <title>Genomic and phenotypic characterization of Chloracidobacterium isolates provides evidence for multiple species.</title>
        <authorList>
            <person name="Saini M.K."/>
            <person name="Costas A.M.G."/>
            <person name="Tank M."/>
            <person name="Bryant D.A."/>
        </authorList>
    </citation>
    <scope>NUCLEOTIDE SEQUENCE [LARGE SCALE GENOMIC DNA]</scope>
    <source>
        <strain evidence="11 12">BV2-C</strain>
    </source>
</reference>
<dbReference type="InterPro" id="IPR010994">
    <property type="entry name" value="RuvA_2-like"/>
</dbReference>
<dbReference type="SUPFAM" id="SSF82771">
    <property type="entry name" value="GIY-YIG endonuclease"/>
    <property type="match status" value="1"/>
</dbReference>
<dbReference type="Pfam" id="PF22920">
    <property type="entry name" value="UvrC_RNaseH"/>
    <property type="match status" value="1"/>
</dbReference>
<keyword evidence="12" id="KW-1185">Reference proteome</keyword>
<keyword evidence="11" id="KW-0378">Hydrolase</keyword>
<accession>A0ABX8B9N5</accession>
<dbReference type="GO" id="GO:0016787">
    <property type="term" value="F:hydrolase activity"/>
    <property type="evidence" value="ECO:0007669"/>
    <property type="project" value="UniProtKB-KW"/>
</dbReference>
<feature type="domain" description="UvrC family homology region profile" evidence="10">
    <location>
        <begin position="253"/>
        <end position="481"/>
    </location>
</feature>
<organism evidence="11 12">
    <name type="scientific">Chloracidobacterium validum</name>
    <dbReference type="NCBI Taxonomy" id="2821543"/>
    <lineage>
        <taxon>Bacteria</taxon>
        <taxon>Pseudomonadati</taxon>
        <taxon>Acidobacteriota</taxon>
        <taxon>Terriglobia</taxon>
        <taxon>Terriglobales</taxon>
        <taxon>Acidobacteriaceae</taxon>
        <taxon>Chloracidobacterium</taxon>
    </lineage>
</organism>
<evidence type="ECO:0000256" key="3">
    <source>
        <dbReference type="ARBA" id="ARBA00022769"/>
    </source>
</evidence>
<dbReference type="Proteomes" id="UP000676506">
    <property type="component" value="Chromosome 1"/>
</dbReference>
<dbReference type="InterPro" id="IPR001943">
    <property type="entry name" value="UVR_dom"/>
</dbReference>
<evidence type="ECO:0000313" key="11">
    <source>
        <dbReference type="EMBL" id="QUW02384.1"/>
    </source>
</evidence>
<dbReference type="NCBIfam" id="TIGR00194">
    <property type="entry name" value="uvrC"/>
    <property type="match status" value="1"/>
</dbReference>
<dbReference type="Pfam" id="PF08459">
    <property type="entry name" value="UvrC_RNaseH_dom"/>
    <property type="match status" value="1"/>
</dbReference>
<dbReference type="Gene3D" id="4.10.860.10">
    <property type="entry name" value="UVR domain"/>
    <property type="match status" value="1"/>
</dbReference>
<dbReference type="NCBIfam" id="NF001824">
    <property type="entry name" value="PRK00558.1-5"/>
    <property type="match status" value="1"/>
</dbReference>
<dbReference type="InterPro" id="IPR047296">
    <property type="entry name" value="GIY-YIG_UvrC_Cho"/>
</dbReference>
<dbReference type="Gene3D" id="3.30.420.340">
    <property type="entry name" value="UvrC, RNAse H endonuclease domain"/>
    <property type="match status" value="1"/>
</dbReference>
<gene>
    <name evidence="7 11" type="primary">uvrC</name>
    <name evidence="11" type="ORF">J8C06_08450</name>
</gene>